<evidence type="ECO:0000256" key="2">
    <source>
        <dbReference type="ARBA" id="ARBA00022692"/>
    </source>
</evidence>
<name>A0ABY9UZF8_9ACTN</name>
<evidence type="ECO:0000256" key="5">
    <source>
        <dbReference type="SAM" id="MobiDB-lite"/>
    </source>
</evidence>
<feature type="domain" description="Methylamine utilisation protein MauE" evidence="7">
    <location>
        <begin position="3"/>
        <end position="134"/>
    </location>
</feature>
<dbReference type="InterPro" id="IPR009908">
    <property type="entry name" value="Methylamine_util_MauE"/>
</dbReference>
<dbReference type="EMBL" id="CP117522">
    <property type="protein sequence ID" value="WNE97982.1"/>
    <property type="molecule type" value="Genomic_DNA"/>
</dbReference>
<feature type="compositionally biased region" description="Basic and acidic residues" evidence="5">
    <location>
        <begin position="188"/>
        <end position="199"/>
    </location>
</feature>
<comment type="subcellular location">
    <subcellularLocation>
        <location evidence="1">Membrane</location>
        <topology evidence="1">Multi-pass membrane protein</topology>
    </subcellularLocation>
</comment>
<evidence type="ECO:0000259" key="7">
    <source>
        <dbReference type="Pfam" id="PF07291"/>
    </source>
</evidence>
<organism evidence="8 9">
    <name type="scientific">Streptomyces luomodiensis</name>
    <dbReference type="NCBI Taxonomy" id="3026192"/>
    <lineage>
        <taxon>Bacteria</taxon>
        <taxon>Bacillati</taxon>
        <taxon>Actinomycetota</taxon>
        <taxon>Actinomycetes</taxon>
        <taxon>Kitasatosporales</taxon>
        <taxon>Streptomycetaceae</taxon>
        <taxon>Streptomyces</taxon>
    </lineage>
</organism>
<dbReference type="RefSeq" id="WP_311036835.1">
    <property type="nucleotide sequence ID" value="NZ_CP117522.1"/>
</dbReference>
<reference evidence="8 9" key="1">
    <citation type="submission" date="2023-02" db="EMBL/GenBank/DDBJ databases">
        <title>Streptomyces sp. SCA4-21 with antifungal activity against Fusarium oxysporum f. sp. cubense, Streptomyces sp. SCA2-17 with antifungal activity against Fusarium oxysporum f. sp. cubense.</title>
        <authorList>
            <person name="Qi D."/>
        </authorList>
    </citation>
    <scope>NUCLEOTIDE SEQUENCE [LARGE SCALE GENOMIC DNA]</scope>
    <source>
        <strain evidence="8 9">SCA4-21</strain>
    </source>
</reference>
<keyword evidence="9" id="KW-1185">Reference proteome</keyword>
<feature type="transmembrane region" description="Helical" evidence="6">
    <location>
        <begin position="77"/>
        <end position="96"/>
    </location>
</feature>
<keyword evidence="4 6" id="KW-0472">Membrane</keyword>
<protein>
    <recommendedName>
        <fullName evidence="7">Methylamine utilisation protein MauE domain-containing protein</fullName>
    </recommendedName>
</protein>
<feature type="transmembrane region" description="Helical" evidence="6">
    <location>
        <begin position="51"/>
        <end position="70"/>
    </location>
</feature>
<evidence type="ECO:0000256" key="4">
    <source>
        <dbReference type="ARBA" id="ARBA00023136"/>
    </source>
</evidence>
<dbReference type="Pfam" id="PF07291">
    <property type="entry name" value="MauE"/>
    <property type="match status" value="1"/>
</dbReference>
<keyword evidence="2 6" id="KW-0812">Transmembrane</keyword>
<proteinExistence type="predicted"/>
<feature type="region of interest" description="Disordered" evidence="5">
    <location>
        <begin position="180"/>
        <end position="234"/>
    </location>
</feature>
<evidence type="ECO:0000256" key="3">
    <source>
        <dbReference type="ARBA" id="ARBA00022989"/>
    </source>
</evidence>
<sequence>MEQYLSTWIRCLIGLIFLVSSVSKVSGRRSFNEFAAAVEALAPVPGARRLLAPVVVALEFGVWGLLALPVPGAFRYGAGLAAGLLLVFALGIVLAVRRGTDTACRCFGVSTAPVSGWQAVRNLVLAVPAGVSALFGPGSGGTTAGQILTIAIGLMCGALVTTLDELVELFRPGAWTTARPAAPSATFRQEKRHDPPDRRPRLRRGVVRPQLPAESRNDQTPAGAGRDPQPQRQH</sequence>
<evidence type="ECO:0000313" key="9">
    <source>
        <dbReference type="Proteomes" id="UP001305606"/>
    </source>
</evidence>
<evidence type="ECO:0000256" key="6">
    <source>
        <dbReference type="SAM" id="Phobius"/>
    </source>
</evidence>
<evidence type="ECO:0000256" key="1">
    <source>
        <dbReference type="ARBA" id="ARBA00004141"/>
    </source>
</evidence>
<accession>A0ABY9UZF8</accession>
<dbReference type="Proteomes" id="UP001305606">
    <property type="component" value="Chromosome"/>
</dbReference>
<keyword evidence="3 6" id="KW-1133">Transmembrane helix</keyword>
<evidence type="ECO:0000313" key="8">
    <source>
        <dbReference type="EMBL" id="WNE97982.1"/>
    </source>
</evidence>
<gene>
    <name evidence="8" type="ORF">PS467_22975</name>
</gene>